<accession>A0A6P3Y8L8</accession>
<keyword evidence="3" id="KW-1185">Reference proteome</keyword>
<reference evidence="4" key="1">
    <citation type="submission" date="2025-08" db="UniProtKB">
        <authorList>
            <consortium name="RefSeq"/>
        </authorList>
    </citation>
    <scope>IDENTIFICATION</scope>
</reference>
<dbReference type="SUPFAM" id="SSF56436">
    <property type="entry name" value="C-type lectin-like"/>
    <property type="match status" value="1"/>
</dbReference>
<dbReference type="RefSeq" id="XP_014486713.1">
    <property type="nucleotide sequence ID" value="XM_014631227.1"/>
</dbReference>
<dbReference type="Pfam" id="PF00059">
    <property type="entry name" value="Lectin_C"/>
    <property type="match status" value="1"/>
</dbReference>
<organism evidence="3 4">
    <name type="scientific">Dinoponera quadriceps</name>
    <name type="common">South American ant</name>
    <dbReference type="NCBI Taxonomy" id="609295"/>
    <lineage>
        <taxon>Eukaryota</taxon>
        <taxon>Metazoa</taxon>
        <taxon>Ecdysozoa</taxon>
        <taxon>Arthropoda</taxon>
        <taxon>Hexapoda</taxon>
        <taxon>Insecta</taxon>
        <taxon>Pterygota</taxon>
        <taxon>Neoptera</taxon>
        <taxon>Endopterygota</taxon>
        <taxon>Hymenoptera</taxon>
        <taxon>Apocrita</taxon>
        <taxon>Aculeata</taxon>
        <taxon>Formicoidea</taxon>
        <taxon>Formicidae</taxon>
        <taxon>Ponerinae</taxon>
        <taxon>Ponerini</taxon>
        <taxon>Dinoponera</taxon>
    </lineage>
</organism>
<evidence type="ECO:0000259" key="2">
    <source>
        <dbReference type="PROSITE" id="PS50041"/>
    </source>
</evidence>
<dbReference type="OrthoDB" id="8066719at2759"/>
<protein>
    <submittedName>
        <fullName evidence="4">C-type lectin domain family 4 member E</fullName>
    </submittedName>
</protein>
<dbReference type="Gene3D" id="3.10.100.10">
    <property type="entry name" value="Mannose-Binding Protein A, subunit A"/>
    <property type="match status" value="1"/>
</dbReference>
<dbReference type="InterPro" id="IPR001304">
    <property type="entry name" value="C-type_lectin-like"/>
</dbReference>
<gene>
    <name evidence="4" type="primary">LOC106750710</name>
</gene>
<dbReference type="Proteomes" id="UP000515204">
    <property type="component" value="Unplaced"/>
</dbReference>
<dbReference type="CDD" id="cd00037">
    <property type="entry name" value="CLECT"/>
    <property type="match status" value="1"/>
</dbReference>
<dbReference type="PROSITE" id="PS50041">
    <property type="entry name" value="C_TYPE_LECTIN_2"/>
    <property type="match status" value="1"/>
</dbReference>
<feature type="signal peptide" evidence="1">
    <location>
        <begin position="1"/>
        <end position="18"/>
    </location>
</feature>
<evidence type="ECO:0000313" key="3">
    <source>
        <dbReference type="Proteomes" id="UP000515204"/>
    </source>
</evidence>
<feature type="chain" id="PRO_5027922121" evidence="1">
    <location>
        <begin position="19"/>
        <end position="269"/>
    </location>
</feature>
<dbReference type="SMART" id="SM00034">
    <property type="entry name" value="CLECT"/>
    <property type="match status" value="1"/>
</dbReference>
<feature type="domain" description="C-type lectin" evidence="2">
    <location>
        <begin position="134"/>
        <end position="248"/>
    </location>
</feature>
<dbReference type="InterPro" id="IPR016187">
    <property type="entry name" value="CTDL_fold"/>
</dbReference>
<evidence type="ECO:0000313" key="4">
    <source>
        <dbReference type="RefSeq" id="XP_014486713.1"/>
    </source>
</evidence>
<dbReference type="InterPro" id="IPR016186">
    <property type="entry name" value="C-type_lectin-like/link_sf"/>
</dbReference>
<name>A0A6P3Y8L8_DINQU</name>
<sequence length="269" mass="30272">MLIVSLSSLLLTMHAAHSAVGDRCCEINYHELPQYELIKKNSRSKQPIISRKVVSNVSECEQFAASKKSLAFNFVSARDRAGSWENTCQALQCPEDHNMTTLTPAANHKYYSMYPVFVPPDNTTVKCIPKAGVFLFSSDHLNYTQARTFCRERKASLAHVISEERTEGLARFVSPSTPRYVGLSNIDSERIWKNEFGEPLSCFDYRAWGVGQPSHSKGCVVLASSPVKGTPPSWEVAPCYISLPFICEVIPLPIQQRSSRRRHKQRSSR</sequence>
<proteinExistence type="predicted"/>
<keyword evidence="1" id="KW-0732">Signal</keyword>
<dbReference type="AlphaFoldDB" id="A0A6P3Y8L8"/>
<dbReference type="KEGG" id="dqu:106750710"/>
<evidence type="ECO:0000256" key="1">
    <source>
        <dbReference type="SAM" id="SignalP"/>
    </source>
</evidence>
<dbReference type="GeneID" id="106750710"/>